<feature type="region of interest" description="Disordered" evidence="1">
    <location>
        <begin position="200"/>
        <end position="224"/>
    </location>
</feature>
<proteinExistence type="predicted"/>
<dbReference type="EMBL" id="JAHWGI010000302">
    <property type="protein sequence ID" value="KAK3912762.1"/>
    <property type="molecule type" value="Genomic_DNA"/>
</dbReference>
<gene>
    <name evidence="2" type="ORF">KUF71_004712</name>
</gene>
<sequence length="416" mass="46241">MSRKPGTKSRAKRFYPPRRTKARREKDKCTPPEECIDGKVSPNKSNPVACFSQSANPGGTSLIVGQETQSFLQSSPSSKDILRVMKENVEPGKSTESPNSTSSVLSLRYKNTVVEVPAASLLPVESVSVKDKSVEDIEVFLTNADSSISHQSQATELVQLALDTIPKEEFIFVENQDCPQVVLHSDISLVEASSDVICAESPSDNAGTDQDIENKQPPPTAHSNVAVPASDLNFSQLWQQVETYVVSSKELPSQWLTKVENNCFYLMGMSRGLNKVVQRSIAVKHDRAVTVLVHGKFVPADHTQFWEKLPPIVSSSPRVISAVIIMIFKELRNWFTCIGIPDEPFSDKYRNCFAEEGFDDFRFKKTLRSTACLLLVNPNAKRCKMCAKLLRAITNIKNRKAKLRTGTPKKKSLTVH</sequence>
<reference evidence="2" key="1">
    <citation type="submission" date="2021-07" db="EMBL/GenBank/DDBJ databases">
        <authorList>
            <person name="Catto M.A."/>
            <person name="Jacobson A."/>
            <person name="Kennedy G."/>
            <person name="Labadie P."/>
            <person name="Hunt B.G."/>
            <person name="Srinivasan R."/>
        </authorList>
    </citation>
    <scope>NUCLEOTIDE SEQUENCE</scope>
    <source>
        <strain evidence="2">PL_HMW_Pooled</strain>
        <tissue evidence="2">Head</tissue>
    </source>
</reference>
<dbReference type="AlphaFoldDB" id="A0AAE1H0W7"/>
<name>A0AAE1H0W7_9NEOP</name>
<feature type="compositionally biased region" description="Basic residues" evidence="1">
    <location>
        <begin position="1"/>
        <end position="23"/>
    </location>
</feature>
<evidence type="ECO:0000313" key="2">
    <source>
        <dbReference type="EMBL" id="KAK3912762.1"/>
    </source>
</evidence>
<evidence type="ECO:0000256" key="1">
    <source>
        <dbReference type="SAM" id="MobiDB-lite"/>
    </source>
</evidence>
<feature type="region of interest" description="Disordered" evidence="1">
    <location>
        <begin position="1"/>
        <end position="42"/>
    </location>
</feature>
<reference evidence="2" key="2">
    <citation type="journal article" date="2023" name="BMC Genomics">
        <title>Pest status, molecular evolution, and epigenetic factors derived from the genome assembly of Frankliniella fusca, a thysanopteran phytovirus vector.</title>
        <authorList>
            <person name="Catto M.A."/>
            <person name="Labadie P.E."/>
            <person name="Jacobson A.L."/>
            <person name="Kennedy G.G."/>
            <person name="Srinivasan R."/>
            <person name="Hunt B.G."/>
        </authorList>
    </citation>
    <scope>NUCLEOTIDE SEQUENCE</scope>
    <source>
        <strain evidence="2">PL_HMW_Pooled</strain>
    </source>
</reference>
<accession>A0AAE1H0W7</accession>
<protein>
    <submittedName>
        <fullName evidence="2">Linear gramicidin synthase subunit C</fullName>
    </submittedName>
</protein>
<keyword evidence="3" id="KW-1185">Reference proteome</keyword>
<dbReference type="Proteomes" id="UP001219518">
    <property type="component" value="Unassembled WGS sequence"/>
</dbReference>
<comment type="caution">
    <text evidence="2">The sequence shown here is derived from an EMBL/GenBank/DDBJ whole genome shotgun (WGS) entry which is preliminary data.</text>
</comment>
<evidence type="ECO:0000313" key="3">
    <source>
        <dbReference type="Proteomes" id="UP001219518"/>
    </source>
</evidence>
<organism evidence="2 3">
    <name type="scientific">Frankliniella fusca</name>
    <dbReference type="NCBI Taxonomy" id="407009"/>
    <lineage>
        <taxon>Eukaryota</taxon>
        <taxon>Metazoa</taxon>
        <taxon>Ecdysozoa</taxon>
        <taxon>Arthropoda</taxon>
        <taxon>Hexapoda</taxon>
        <taxon>Insecta</taxon>
        <taxon>Pterygota</taxon>
        <taxon>Neoptera</taxon>
        <taxon>Paraneoptera</taxon>
        <taxon>Thysanoptera</taxon>
        <taxon>Terebrantia</taxon>
        <taxon>Thripoidea</taxon>
        <taxon>Thripidae</taxon>
        <taxon>Frankliniella</taxon>
    </lineage>
</organism>